<sequence length="571" mass="65328">MDLKAMEQSDSGGVAALKGFTYQNLAAAYYVLSMLRDKSLISVRCEVVDDIDLVYDNRIEYVQVKTTDGDSKWCIKDFAEATTKTIPPTGRQRVNQTISQEDSILHKSIQCDKDKLPGFFRMLTPREVTDSLRYLKVPLSDRGEKIQGRGPLLKRLTAAVNRHRKKLPPFSSPNGNDTEYWLDHAEWTVIPNREHLELLCTKLILQSAHQKGIYLCANEDPERILASLLKNVTDKGATSRVLKTIANKSYHRKDFIPWFNAEIEHYANLSSSHVKVYSTSRAELKAILSSFFYDKEMYKLVGDKSCTGLHGQYHQRKYSYNIIAKNLHQWLPEVLLLPGEIADNTPENLTRKFSTFTKRYSKNADFISNLVSKALLHSTIRTEYKSQPIAAVLHIDDAQKTCFDNVHIVLEEHIPDKLIMGFSELIGTDIEESLAEIVTNFDDLIESEAFSSQKEKILSAKDDSYLLEHDIDEILAPNKSLDDSLDRLQFVFFIGYESNHLKCNKKEMEETYLEELEGEVIHQFKALIDQLILKNDFCEDLHIEVYLYPIPSLASLISAVQKQGESQWTLT</sequence>
<dbReference type="EMBL" id="CP072425">
    <property type="protein sequence ID" value="QTL36428.1"/>
    <property type="molecule type" value="Genomic_DNA"/>
</dbReference>
<dbReference type="Pfam" id="PF14130">
    <property type="entry name" value="Cap4_nuclease"/>
    <property type="match status" value="1"/>
</dbReference>
<proteinExistence type="predicted"/>
<evidence type="ECO:0000313" key="3">
    <source>
        <dbReference type="EMBL" id="QTL36428.1"/>
    </source>
</evidence>
<evidence type="ECO:0000313" key="4">
    <source>
        <dbReference type="Proteomes" id="UP000665025"/>
    </source>
</evidence>
<accession>A0ABX7V6B0</accession>
<protein>
    <submittedName>
        <fullName evidence="3">DUF4297 domain-containing protein</fullName>
    </submittedName>
</protein>
<keyword evidence="4" id="KW-1185">Reference proteome</keyword>
<organism evidence="3 4">
    <name type="scientific">Pseudoalteromonas viridis</name>
    <dbReference type="NCBI Taxonomy" id="339617"/>
    <lineage>
        <taxon>Bacteria</taxon>
        <taxon>Pseudomonadati</taxon>
        <taxon>Pseudomonadota</taxon>
        <taxon>Gammaproteobacteria</taxon>
        <taxon>Alteromonadales</taxon>
        <taxon>Pseudoalteromonadaceae</taxon>
        <taxon>Pseudoalteromonas</taxon>
    </lineage>
</organism>
<gene>
    <name evidence="3" type="ORF">J5X90_05115</name>
</gene>
<reference evidence="3 4" key="1">
    <citation type="submission" date="2021-03" db="EMBL/GenBank/DDBJ databases">
        <title>Complete Genome of Pseudoalteromonas viridis Strain BBR56, a new biocontrol bacterial candidate.</title>
        <authorList>
            <person name="Handayani D.P."/>
            <person name="Isnansetyo A."/>
            <person name="Istiqomah I."/>
            <person name="Jumina J."/>
        </authorList>
    </citation>
    <scope>NUCLEOTIDE SEQUENCE [LARGE SCALE GENOMIC DNA]</scope>
    <source>
        <strain evidence="3 4">BBR56</strain>
    </source>
</reference>
<dbReference type="Proteomes" id="UP000665025">
    <property type="component" value="Chromosome 1"/>
</dbReference>
<name>A0ABX7V6B0_9GAMM</name>
<evidence type="ECO:0000259" key="2">
    <source>
        <dbReference type="Pfam" id="PF14130"/>
    </source>
</evidence>
<feature type="domain" description="CD-NTase associated protein 4-like DNA endonuclease" evidence="2">
    <location>
        <begin position="11"/>
        <end position="236"/>
    </location>
</feature>
<dbReference type="InterPro" id="IPR025382">
    <property type="entry name" value="Cap4-like_endonuclease_dom"/>
</dbReference>
<dbReference type="InterPro" id="IPR014976">
    <property type="entry name" value="AbpA_HamA_C"/>
</dbReference>
<feature type="domain" description="Anti-bacteriophage protein A/HamA C-terminal" evidence="1">
    <location>
        <begin position="299"/>
        <end position="562"/>
    </location>
</feature>
<dbReference type="Pfam" id="PF08878">
    <property type="entry name" value="HamA"/>
    <property type="match status" value="1"/>
</dbReference>
<evidence type="ECO:0000259" key="1">
    <source>
        <dbReference type="Pfam" id="PF08878"/>
    </source>
</evidence>